<dbReference type="SUPFAM" id="SSF116842">
    <property type="entry name" value="XseB-like"/>
    <property type="match status" value="1"/>
</dbReference>
<keyword evidence="5 6" id="KW-0269">Exonuclease</keyword>
<dbReference type="PANTHER" id="PTHR34137:SF1">
    <property type="entry name" value="EXODEOXYRIBONUCLEASE 7 SMALL SUBUNIT"/>
    <property type="match status" value="1"/>
</dbReference>
<evidence type="ECO:0000313" key="8">
    <source>
        <dbReference type="EMBL" id="QIB66156.1"/>
    </source>
</evidence>
<evidence type="ECO:0000256" key="3">
    <source>
        <dbReference type="ARBA" id="ARBA00022722"/>
    </source>
</evidence>
<evidence type="ECO:0000256" key="5">
    <source>
        <dbReference type="ARBA" id="ARBA00022839"/>
    </source>
</evidence>
<comment type="similarity">
    <text evidence="1 6">Belongs to the XseB family.</text>
</comment>
<name>A0A6C0U299_9GAMM</name>
<keyword evidence="9" id="KW-1185">Reference proteome</keyword>
<keyword evidence="4 6" id="KW-0378">Hydrolase</keyword>
<dbReference type="GO" id="GO:0006308">
    <property type="term" value="P:DNA catabolic process"/>
    <property type="evidence" value="ECO:0007669"/>
    <property type="project" value="UniProtKB-UniRule"/>
</dbReference>
<proteinExistence type="inferred from homology"/>
<dbReference type="Proteomes" id="UP000477680">
    <property type="component" value="Chromosome"/>
</dbReference>
<dbReference type="EC" id="3.1.11.6" evidence="6"/>
<sequence>MPKPPKSIDFATTLAELEAIVAKLEDEGTSLEQSLADFEKGVGLIREAQQSLSGAEQKVAKLLEVQGEPVLEPFQDSGDAE</sequence>
<evidence type="ECO:0000313" key="9">
    <source>
        <dbReference type="Proteomes" id="UP000477680"/>
    </source>
</evidence>
<keyword evidence="2 6" id="KW-0963">Cytoplasm</keyword>
<feature type="coiled-coil region" evidence="7">
    <location>
        <begin position="14"/>
        <end position="65"/>
    </location>
</feature>
<protein>
    <recommendedName>
        <fullName evidence="6">Exodeoxyribonuclease 7 small subunit</fullName>
        <ecNumber evidence="6">3.1.11.6</ecNumber>
    </recommendedName>
    <alternativeName>
        <fullName evidence="6">Exodeoxyribonuclease VII small subunit</fullName>
        <shortName evidence="6">Exonuclease VII small subunit</shortName>
    </alternativeName>
</protein>
<dbReference type="Pfam" id="PF02609">
    <property type="entry name" value="Exonuc_VII_S"/>
    <property type="match status" value="1"/>
</dbReference>
<dbReference type="PIRSF" id="PIRSF006488">
    <property type="entry name" value="Exonuc_VII_S"/>
    <property type="match status" value="1"/>
</dbReference>
<dbReference type="NCBIfam" id="NF002140">
    <property type="entry name" value="PRK00977.1-4"/>
    <property type="match status" value="1"/>
</dbReference>
<comment type="subunit">
    <text evidence="6">Heterooligomer composed of large and small subunits.</text>
</comment>
<accession>A0A6C0U299</accession>
<evidence type="ECO:0000256" key="2">
    <source>
        <dbReference type="ARBA" id="ARBA00022490"/>
    </source>
</evidence>
<dbReference type="KEGG" id="kim:G3T16_12780"/>
<keyword evidence="3 6" id="KW-0540">Nuclease</keyword>
<dbReference type="GO" id="GO:0009318">
    <property type="term" value="C:exodeoxyribonuclease VII complex"/>
    <property type="evidence" value="ECO:0007669"/>
    <property type="project" value="UniProtKB-UniRule"/>
</dbReference>
<keyword evidence="7" id="KW-0175">Coiled coil</keyword>
<dbReference type="HAMAP" id="MF_00337">
    <property type="entry name" value="Exonuc_7_S"/>
    <property type="match status" value="1"/>
</dbReference>
<dbReference type="NCBIfam" id="TIGR01280">
    <property type="entry name" value="xseB"/>
    <property type="match status" value="1"/>
</dbReference>
<evidence type="ECO:0000256" key="7">
    <source>
        <dbReference type="SAM" id="Coils"/>
    </source>
</evidence>
<gene>
    <name evidence="6" type="primary">xseB</name>
    <name evidence="8" type="ORF">G3T16_12780</name>
</gene>
<reference evidence="8 9" key="1">
    <citation type="submission" date="2020-02" db="EMBL/GenBank/DDBJ databases">
        <title>Genome sequencing for Kineobactrum sp. M2.</title>
        <authorList>
            <person name="Park S.-J."/>
        </authorList>
    </citation>
    <scope>NUCLEOTIDE SEQUENCE [LARGE SCALE GENOMIC DNA]</scope>
    <source>
        <strain evidence="8 9">M2</strain>
    </source>
</reference>
<dbReference type="GO" id="GO:0005829">
    <property type="term" value="C:cytosol"/>
    <property type="evidence" value="ECO:0007669"/>
    <property type="project" value="TreeGrafter"/>
</dbReference>
<dbReference type="Gene3D" id="1.10.287.1040">
    <property type="entry name" value="Exonuclease VII, small subunit"/>
    <property type="match status" value="1"/>
</dbReference>
<evidence type="ECO:0000256" key="4">
    <source>
        <dbReference type="ARBA" id="ARBA00022801"/>
    </source>
</evidence>
<dbReference type="RefSeq" id="WP_163495591.1">
    <property type="nucleotide sequence ID" value="NZ_CP048711.1"/>
</dbReference>
<evidence type="ECO:0000256" key="6">
    <source>
        <dbReference type="HAMAP-Rule" id="MF_00337"/>
    </source>
</evidence>
<comment type="catalytic activity">
    <reaction evidence="6">
        <text>Exonucleolytic cleavage in either 5'- to 3'- or 3'- to 5'-direction to yield nucleoside 5'-phosphates.</text>
        <dbReference type="EC" id="3.1.11.6"/>
    </reaction>
</comment>
<dbReference type="InterPro" id="IPR037004">
    <property type="entry name" value="Exonuc_VII_ssu_sf"/>
</dbReference>
<organism evidence="8 9">
    <name type="scientific">Kineobactrum salinum</name>
    <dbReference type="NCBI Taxonomy" id="2708301"/>
    <lineage>
        <taxon>Bacteria</taxon>
        <taxon>Pseudomonadati</taxon>
        <taxon>Pseudomonadota</taxon>
        <taxon>Gammaproteobacteria</taxon>
        <taxon>Cellvibrionales</taxon>
        <taxon>Halieaceae</taxon>
        <taxon>Kineobactrum</taxon>
    </lineage>
</organism>
<dbReference type="EMBL" id="CP048711">
    <property type="protein sequence ID" value="QIB66156.1"/>
    <property type="molecule type" value="Genomic_DNA"/>
</dbReference>
<dbReference type="GO" id="GO:0008855">
    <property type="term" value="F:exodeoxyribonuclease VII activity"/>
    <property type="evidence" value="ECO:0007669"/>
    <property type="project" value="UniProtKB-UniRule"/>
</dbReference>
<dbReference type="InterPro" id="IPR003761">
    <property type="entry name" value="Exonuc_VII_S"/>
</dbReference>
<comment type="subcellular location">
    <subcellularLocation>
        <location evidence="6">Cytoplasm</location>
    </subcellularLocation>
</comment>
<comment type="function">
    <text evidence="6">Bidirectionally degrades single-stranded DNA into large acid-insoluble oligonucleotides, which are then degraded further into small acid-soluble oligonucleotides.</text>
</comment>
<dbReference type="PANTHER" id="PTHR34137">
    <property type="entry name" value="EXODEOXYRIBONUCLEASE 7 SMALL SUBUNIT"/>
    <property type="match status" value="1"/>
</dbReference>
<dbReference type="AlphaFoldDB" id="A0A6C0U299"/>
<evidence type="ECO:0000256" key="1">
    <source>
        <dbReference type="ARBA" id="ARBA00009998"/>
    </source>
</evidence>